<reference evidence="4" key="1">
    <citation type="submission" date="2022-11" db="EMBL/GenBank/DDBJ databases">
        <title>Draft genome sequence of Hoeflea poritis E7-10 and Hoeflea prorocentri PM5-8, separated from scleractinian coral Porites lutea and marine dinoflagellate.</title>
        <authorList>
            <person name="Zhang G."/>
            <person name="Wei Q."/>
            <person name="Cai L."/>
        </authorList>
    </citation>
    <scope>NUCLEOTIDE SEQUENCE</scope>
    <source>
        <strain evidence="4">PM5-8</strain>
    </source>
</reference>
<dbReference type="CDD" id="cd06331">
    <property type="entry name" value="PBP1_AmiC-like"/>
    <property type="match status" value="1"/>
</dbReference>
<feature type="domain" description="Leucine-binding protein" evidence="3">
    <location>
        <begin position="43"/>
        <end position="373"/>
    </location>
</feature>
<dbReference type="PROSITE" id="PS51318">
    <property type="entry name" value="TAT"/>
    <property type="match status" value="1"/>
</dbReference>
<gene>
    <name evidence="4" type="ORF">OQ273_01125</name>
</gene>
<accession>A0A9X3UEW2</accession>
<dbReference type="PANTHER" id="PTHR47628">
    <property type="match status" value="1"/>
</dbReference>
<proteinExistence type="inferred from homology"/>
<comment type="similarity">
    <text evidence="1">Belongs to the leucine-binding protein family.</text>
</comment>
<sequence length="401" mass="42994">MTDNTKYKGSIGRRSVLKAGSALAAAGIGTLAMPSILRAAEDKIKIGFHSGLTGLETLLGETQVNCFKMAVDEINAAGGAAGREIEYLIEDNQTSTRGAIDKTRKFIQQDNVDVIIGMITSLERSAALSVSVPAKKLVIYPTYYEGGECERYLACTGQIPNQSVDPFVPWIEKNVGTSVYIIGSDYGWPRETAKAISAAFEKSGSTTLGTEFFPFGTQDFGPALDRVRAAKPDVVWELCAGADALTFLKQFASFKPGGQLLTNGLDELFTTAMDGADVEGIIVNQSYFSSLDTEANKTFLANYRSKYGADRHVNSIAESTYVGTWLYAKAVDKAGTTDTEKVIDAMAGLKFGAPQGEVTFDGTNNHLAVHSIIGRCRNDGLYDIIEDFGAITPSVPGCNLT</sequence>
<dbReference type="RefSeq" id="WP_267988628.1">
    <property type="nucleotide sequence ID" value="NZ_JAPJZI010000001.1"/>
</dbReference>
<dbReference type="SUPFAM" id="SSF53822">
    <property type="entry name" value="Periplasmic binding protein-like I"/>
    <property type="match status" value="1"/>
</dbReference>
<evidence type="ECO:0000256" key="2">
    <source>
        <dbReference type="ARBA" id="ARBA00022729"/>
    </source>
</evidence>
<dbReference type="InterPro" id="IPR006311">
    <property type="entry name" value="TAT_signal"/>
</dbReference>
<name>A0A9X3UEW2_9HYPH</name>
<organism evidence="4 5">
    <name type="scientific">Hoeflea prorocentri</name>
    <dbReference type="NCBI Taxonomy" id="1922333"/>
    <lineage>
        <taxon>Bacteria</taxon>
        <taxon>Pseudomonadati</taxon>
        <taxon>Pseudomonadota</taxon>
        <taxon>Alphaproteobacteria</taxon>
        <taxon>Hyphomicrobiales</taxon>
        <taxon>Rhizobiaceae</taxon>
        <taxon>Hoeflea</taxon>
    </lineage>
</organism>
<evidence type="ECO:0000256" key="1">
    <source>
        <dbReference type="ARBA" id="ARBA00010062"/>
    </source>
</evidence>
<evidence type="ECO:0000313" key="5">
    <source>
        <dbReference type="Proteomes" id="UP001151234"/>
    </source>
</evidence>
<evidence type="ECO:0000259" key="3">
    <source>
        <dbReference type="Pfam" id="PF13458"/>
    </source>
</evidence>
<keyword evidence="2" id="KW-0732">Signal</keyword>
<dbReference type="PANTHER" id="PTHR47628:SF1">
    <property type="entry name" value="ALIPHATIC AMIDASE EXPRESSION-REGULATING PROTEIN"/>
    <property type="match status" value="1"/>
</dbReference>
<dbReference type="Proteomes" id="UP001151234">
    <property type="component" value="Unassembled WGS sequence"/>
</dbReference>
<dbReference type="Pfam" id="PF13458">
    <property type="entry name" value="Peripla_BP_6"/>
    <property type="match status" value="1"/>
</dbReference>
<keyword evidence="5" id="KW-1185">Reference proteome</keyword>
<dbReference type="AlphaFoldDB" id="A0A9X3UEW2"/>
<evidence type="ECO:0000313" key="4">
    <source>
        <dbReference type="EMBL" id="MDA5397159.1"/>
    </source>
</evidence>
<comment type="caution">
    <text evidence="4">The sequence shown here is derived from an EMBL/GenBank/DDBJ whole genome shotgun (WGS) entry which is preliminary data.</text>
</comment>
<dbReference type="InterPro" id="IPR028081">
    <property type="entry name" value="Leu-bd"/>
</dbReference>
<protein>
    <submittedName>
        <fullName evidence="4">Substrate-binding protein</fullName>
    </submittedName>
</protein>
<dbReference type="EMBL" id="JAPJZI010000001">
    <property type="protein sequence ID" value="MDA5397159.1"/>
    <property type="molecule type" value="Genomic_DNA"/>
</dbReference>
<dbReference type="Gene3D" id="3.40.50.2300">
    <property type="match status" value="2"/>
</dbReference>
<dbReference type="InterPro" id="IPR028082">
    <property type="entry name" value="Peripla_BP_I"/>
</dbReference>